<feature type="signal peptide" evidence="4">
    <location>
        <begin position="1"/>
        <end position="23"/>
    </location>
</feature>
<dbReference type="EMBL" id="CP063304">
    <property type="protein sequence ID" value="QOV20460.1"/>
    <property type="molecule type" value="Genomic_DNA"/>
</dbReference>
<evidence type="ECO:0000256" key="2">
    <source>
        <dbReference type="PROSITE-ProRule" id="PRU00591"/>
    </source>
</evidence>
<accession>A0A7M2RM92</accession>
<dbReference type="Gene3D" id="2.60.40.2700">
    <property type="match status" value="1"/>
</dbReference>
<dbReference type="InterPro" id="IPR018337">
    <property type="entry name" value="Cell_wall/Cho-bd_repeat"/>
</dbReference>
<dbReference type="PROSITE" id="PS51170">
    <property type="entry name" value="CW"/>
    <property type="match status" value="1"/>
</dbReference>
<name>A0A7M2RM92_9FIRM</name>
<dbReference type="AlphaFoldDB" id="A0A7M2RM92"/>
<feature type="chain" id="PRO_5038949923" description="N-acetylmuramoyl-L-alanine amidase" evidence="4">
    <location>
        <begin position="24"/>
        <end position="250"/>
    </location>
</feature>
<feature type="repeat" description="Cell wall-binding" evidence="2">
    <location>
        <begin position="180"/>
        <end position="199"/>
    </location>
</feature>
<evidence type="ECO:0000313" key="6">
    <source>
        <dbReference type="Proteomes" id="UP000593601"/>
    </source>
</evidence>
<sequence>MMKKRYKSTLTALCLAVVFTLSGCSSKLTDKVTGDTDKIIEESDSTEKKDIKQVDDSLEKPNFTTNLEGQVQYVIGTQAEPLTVEASVSDGGTVSYQWYSNNVNSNGGGEQIQGQTQNTYVPDTSEEGIKYYFAVAANTKNDTISRATSTTVEVQVLPEGNWVEDGGLKKYQLHDGSFVTNAWKDIEGKHYFFDENGNMKVGWYEDPEGSWFYMNPDGNLAKDTEVDGFKIGSDGKSEDKKQAEEQDPAQ</sequence>
<feature type="region of interest" description="Disordered" evidence="3">
    <location>
        <begin position="224"/>
        <end position="250"/>
    </location>
</feature>
<dbReference type="PROSITE" id="PS51257">
    <property type="entry name" value="PROKAR_LIPOPROTEIN"/>
    <property type="match status" value="1"/>
</dbReference>
<reference evidence="5 6" key="1">
    <citation type="submission" date="2020-10" db="EMBL/GenBank/DDBJ databases">
        <title>Blautia liquoris sp.nov., isolated from the mud in a fermentation cellar used for the production of Chinese strong-flavoured liquor.</title>
        <authorList>
            <person name="Lu L."/>
        </authorList>
    </citation>
    <scope>NUCLEOTIDE SEQUENCE [LARGE SCALE GENOMIC DNA]</scope>
    <source>
        <strain evidence="5 6">LZLJ-3</strain>
    </source>
</reference>
<protein>
    <recommendedName>
        <fullName evidence="7">N-acetylmuramoyl-L-alanine amidase</fullName>
    </recommendedName>
</protein>
<dbReference type="Gene3D" id="2.10.270.10">
    <property type="entry name" value="Cholin Binding"/>
    <property type="match status" value="1"/>
</dbReference>
<evidence type="ECO:0000313" key="5">
    <source>
        <dbReference type="EMBL" id="QOV20460.1"/>
    </source>
</evidence>
<dbReference type="KEGG" id="bliq:INP51_05810"/>
<keyword evidence="1" id="KW-0677">Repeat</keyword>
<evidence type="ECO:0000256" key="1">
    <source>
        <dbReference type="ARBA" id="ARBA00022737"/>
    </source>
</evidence>
<proteinExistence type="predicted"/>
<dbReference type="RefSeq" id="WP_193736780.1">
    <property type="nucleotide sequence ID" value="NZ_CP063304.1"/>
</dbReference>
<dbReference type="Pfam" id="PF19127">
    <property type="entry name" value="Choline_bind_3"/>
    <property type="match status" value="1"/>
</dbReference>
<dbReference type="SUPFAM" id="SSF69360">
    <property type="entry name" value="Cell wall binding repeat"/>
    <property type="match status" value="1"/>
</dbReference>
<gene>
    <name evidence="5" type="ORF">INP51_05810</name>
</gene>
<evidence type="ECO:0000256" key="4">
    <source>
        <dbReference type="SAM" id="SignalP"/>
    </source>
</evidence>
<keyword evidence="4" id="KW-0732">Signal</keyword>
<organism evidence="5 6">
    <name type="scientific">Blautia liquoris</name>
    <dbReference type="NCBI Taxonomy" id="2779518"/>
    <lineage>
        <taxon>Bacteria</taxon>
        <taxon>Bacillati</taxon>
        <taxon>Bacillota</taxon>
        <taxon>Clostridia</taxon>
        <taxon>Lachnospirales</taxon>
        <taxon>Lachnospiraceae</taxon>
        <taxon>Blautia</taxon>
    </lineage>
</organism>
<dbReference type="Proteomes" id="UP000593601">
    <property type="component" value="Chromosome"/>
</dbReference>
<evidence type="ECO:0008006" key="7">
    <source>
        <dbReference type="Google" id="ProtNLM"/>
    </source>
</evidence>
<feature type="compositionally biased region" description="Basic and acidic residues" evidence="3">
    <location>
        <begin position="224"/>
        <end position="244"/>
    </location>
</feature>
<evidence type="ECO:0000256" key="3">
    <source>
        <dbReference type="SAM" id="MobiDB-lite"/>
    </source>
</evidence>
<keyword evidence="6" id="KW-1185">Reference proteome</keyword>